<dbReference type="Gramene" id="OMERI05G24050.1">
    <property type="protein sequence ID" value="OMERI05G24050.1"/>
    <property type="gene ID" value="OMERI05G24050"/>
</dbReference>
<protein>
    <submittedName>
        <fullName evidence="2">Uncharacterized protein</fullName>
    </submittedName>
</protein>
<dbReference type="HOGENOM" id="CLU_091874_0_0_1"/>
<feature type="region of interest" description="Disordered" evidence="1">
    <location>
        <begin position="1"/>
        <end position="78"/>
    </location>
</feature>
<dbReference type="AlphaFoldDB" id="A0A0E0DVB1"/>
<feature type="compositionally biased region" description="Basic residues" evidence="1">
    <location>
        <begin position="202"/>
        <end position="212"/>
    </location>
</feature>
<reference evidence="2" key="1">
    <citation type="submission" date="2015-04" db="UniProtKB">
        <authorList>
            <consortium name="EnsemblPlants"/>
        </authorList>
    </citation>
    <scope>IDENTIFICATION</scope>
</reference>
<feature type="compositionally biased region" description="Low complexity" evidence="1">
    <location>
        <begin position="213"/>
        <end position="228"/>
    </location>
</feature>
<feature type="region of interest" description="Disordered" evidence="1">
    <location>
        <begin position="92"/>
        <end position="111"/>
    </location>
</feature>
<evidence type="ECO:0000313" key="2">
    <source>
        <dbReference type="EnsemblPlants" id="OMERI05G24050.1"/>
    </source>
</evidence>
<sequence length="265" mass="28084">MAAPSSLASSHLADLHRASGASPSPLPRRIHSSSASGALAAARSASSPWPDPASNTSKRCRPGSSVGAGLLGHGDGGEAVNGVIVRADQPRLAADGGVAGEEGRILPRPRSTSELVAGDRVLRRDLVTGGHVHRPCLSRWLRPPRRSSSPVPPPSPRRILRRPRPTPELIAGAVSVTTQDPPPSMRPCPTPELAGGRVLHAGARRRQPRLPRRSSAAATASAPPTSASSALLPWWPSFSRLREVDRERYRYIAAPLNYVAKIFLH</sequence>
<feature type="compositionally biased region" description="Pro residues" evidence="1">
    <location>
        <begin position="180"/>
        <end position="190"/>
    </location>
</feature>
<accession>A0A0E0DVB1</accession>
<evidence type="ECO:0000256" key="1">
    <source>
        <dbReference type="SAM" id="MobiDB-lite"/>
    </source>
</evidence>
<evidence type="ECO:0000313" key="3">
    <source>
        <dbReference type="Proteomes" id="UP000008021"/>
    </source>
</evidence>
<reference evidence="2" key="2">
    <citation type="submission" date="2018-05" db="EMBL/GenBank/DDBJ databases">
        <title>OmerRS3 (Oryza meridionalis Reference Sequence Version 3).</title>
        <authorList>
            <person name="Zhang J."/>
            <person name="Kudrna D."/>
            <person name="Lee S."/>
            <person name="Talag J."/>
            <person name="Welchert J."/>
            <person name="Wing R.A."/>
        </authorList>
    </citation>
    <scope>NUCLEOTIDE SEQUENCE [LARGE SCALE GENOMIC DNA]</scope>
    <source>
        <strain evidence="2">cv. OR44</strain>
    </source>
</reference>
<name>A0A0E0DVB1_9ORYZ</name>
<dbReference type="Proteomes" id="UP000008021">
    <property type="component" value="Chromosome 5"/>
</dbReference>
<proteinExistence type="predicted"/>
<feature type="compositionally biased region" description="Gly residues" evidence="1">
    <location>
        <begin position="69"/>
        <end position="78"/>
    </location>
</feature>
<feature type="compositionally biased region" description="Low complexity" evidence="1">
    <location>
        <begin position="32"/>
        <end position="54"/>
    </location>
</feature>
<feature type="compositionally biased region" description="Low complexity" evidence="1">
    <location>
        <begin position="1"/>
        <end position="12"/>
    </location>
</feature>
<keyword evidence="3" id="KW-1185">Reference proteome</keyword>
<feature type="region of interest" description="Disordered" evidence="1">
    <location>
        <begin position="141"/>
        <end position="228"/>
    </location>
</feature>
<organism evidence="2">
    <name type="scientific">Oryza meridionalis</name>
    <dbReference type="NCBI Taxonomy" id="40149"/>
    <lineage>
        <taxon>Eukaryota</taxon>
        <taxon>Viridiplantae</taxon>
        <taxon>Streptophyta</taxon>
        <taxon>Embryophyta</taxon>
        <taxon>Tracheophyta</taxon>
        <taxon>Spermatophyta</taxon>
        <taxon>Magnoliopsida</taxon>
        <taxon>Liliopsida</taxon>
        <taxon>Poales</taxon>
        <taxon>Poaceae</taxon>
        <taxon>BOP clade</taxon>
        <taxon>Oryzoideae</taxon>
        <taxon>Oryzeae</taxon>
        <taxon>Oryzinae</taxon>
        <taxon>Oryza</taxon>
    </lineage>
</organism>
<dbReference type="EnsemblPlants" id="OMERI05G24050.1">
    <property type="protein sequence ID" value="OMERI05G24050.1"/>
    <property type="gene ID" value="OMERI05G24050"/>
</dbReference>